<keyword evidence="2 6" id="KW-0812">Transmembrane</keyword>
<accession>A0AAD7K3X9</accession>
<keyword evidence="9" id="KW-1185">Reference proteome</keyword>
<gene>
    <name evidence="8" type="ORF">DFH07DRAFT_865718</name>
</gene>
<dbReference type="GO" id="GO:0022857">
    <property type="term" value="F:transmembrane transporter activity"/>
    <property type="evidence" value="ECO:0007669"/>
    <property type="project" value="InterPro"/>
</dbReference>
<comment type="caution">
    <text evidence="8">The sequence shown here is derived from an EMBL/GenBank/DDBJ whole genome shotgun (WGS) entry which is preliminary data.</text>
</comment>
<dbReference type="InterPro" id="IPR011701">
    <property type="entry name" value="MFS"/>
</dbReference>
<dbReference type="PANTHER" id="PTHR23501">
    <property type="entry name" value="MAJOR FACILITATOR SUPERFAMILY"/>
    <property type="match status" value="1"/>
</dbReference>
<dbReference type="PANTHER" id="PTHR23501:SF102">
    <property type="entry name" value="DRUG TRANSPORTER, PUTATIVE (AFU_ORTHOLOGUE AFUA_3G08530)-RELATED"/>
    <property type="match status" value="1"/>
</dbReference>
<evidence type="ECO:0000256" key="4">
    <source>
        <dbReference type="ARBA" id="ARBA00023136"/>
    </source>
</evidence>
<dbReference type="Pfam" id="PF07690">
    <property type="entry name" value="MFS_1"/>
    <property type="match status" value="1"/>
</dbReference>
<dbReference type="SUPFAM" id="SSF103473">
    <property type="entry name" value="MFS general substrate transporter"/>
    <property type="match status" value="1"/>
</dbReference>
<keyword evidence="3 6" id="KW-1133">Transmembrane helix</keyword>
<proteinExistence type="predicted"/>
<feature type="domain" description="Major facilitator superfamily (MFS) profile" evidence="7">
    <location>
        <begin position="1"/>
        <end position="478"/>
    </location>
</feature>
<evidence type="ECO:0000313" key="8">
    <source>
        <dbReference type="EMBL" id="KAJ7776587.1"/>
    </source>
</evidence>
<organism evidence="8 9">
    <name type="scientific">Mycena maculata</name>
    <dbReference type="NCBI Taxonomy" id="230809"/>
    <lineage>
        <taxon>Eukaryota</taxon>
        <taxon>Fungi</taxon>
        <taxon>Dikarya</taxon>
        <taxon>Basidiomycota</taxon>
        <taxon>Agaricomycotina</taxon>
        <taxon>Agaricomycetes</taxon>
        <taxon>Agaricomycetidae</taxon>
        <taxon>Agaricales</taxon>
        <taxon>Marasmiineae</taxon>
        <taxon>Mycenaceae</taxon>
        <taxon>Mycena</taxon>
    </lineage>
</organism>
<evidence type="ECO:0000256" key="5">
    <source>
        <dbReference type="SAM" id="MobiDB-lite"/>
    </source>
</evidence>
<feature type="region of interest" description="Disordered" evidence="5">
    <location>
        <begin position="481"/>
        <end position="519"/>
    </location>
</feature>
<evidence type="ECO:0000256" key="3">
    <source>
        <dbReference type="ARBA" id="ARBA00022989"/>
    </source>
</evidence>
<feature type="transmembrane region" description="Helical" evidence="6">
    <location>
        <begin position="231"/>
        <end position="248"/>
    </location>
</feature>
<sequence length="519" mass="55564">MSSTISPTDTSALTTSSLEKALPPSSRMGSAFWLSYIATAIPSSLPSIVKEFSGTADSSWMGSSYTPASAALVPFTGNLANIFGRRPIILGSVLLSAIGSSLAGSAQSMESLIIARTVQGMGGGGMTSLSSIIVVDLVSLVERGAYQGFKTMTWKCAMGIGPVLGGALSEKASWRWLFYINIPASGFAFFFVLFLLQVRTPEGNVWSKLASVDWFGNVLASVCFTWSDARVLAPLIAGLTLMVVFVMYEKYVVTNPTALASLVATFFNGIANISILYFLPLFFLSVFLASPLQSAIYSLPYGVVMSLFSLLNGVTVLQTRRYLPGNYAGWVLIGIGFGILGMASSRRSSSHWGPELLYMSALSFPLVASIPVERLGSALAFQAFLRTFSQTWGISSSASILQNTVKGALPAQFIRQLPAGSDFVFAAVSRIAGLPEPLQSEVSLEFAHGITALQVYRVMIGTAGLGLLCVFFMQEVPMRGPEVHPEGESRGAGCREGEQGEDGRRDARKLEEPEHMEKV</sequence>
<reference evidence="8" key="1">
    <citation type="submission" date="2023-03" db="EMBL/GenBank/DDBJ databases">
        <title>Massive genome expansion in bonnet fungi (Mycena s.s.) driven by repeated elements and novel gene families across ecological guilds.</title>
        <authorList>
            <consortium name="Lawrence Berkeley National Laboratory"/>
            <person name="Harder C.B."/>
            <person name="Miyauchi S."/>
            <person name="Viragh M."/>
            <person name="Kuo A."/>
            <person name="Thoen E."/>
            <person name="Andreopoulos B."/>
            <person name="Lu D."/>
            <person name="Skrede I."/>
            <person name="Drula E."/>
            <person name="Henrissat B."/>
            <person name="Morin E."/>
            <person name="Kohler A."/>
            <person name="Barry K."/>
            <person name="LaButti K."/>
            <person name="Morin E."/>
            <person name="Salamov A."/>
            <person name="Lipzen A."/>
            <person name="Mereny Z."/>
            <person name="Hegedus B."/>
            <person name="Baldrian P."/>
            <person name="Stursova M."/>
            <person name="Weitz H."/>
            <person name="Taylor A."/>
            <person name="Grigoriev I.V."/>
            <person name="Nagy L.G."/>
            <person name="Martin F."/>
            <person name="Kauserud H."/>
        </authorList>
    </citation>
    <scope>NUCLEOTIDE SEQUENCE</scope>
    <source>
        <strain evidence="8">CBHHK188m</strain>
    </source>
</reference>
<dbReference type="Proteomes" id="UP001215280">
    <property type="component" value="Unassembled WGS sequence"/>
</dbReference>
<dbReference type="AlphaFoldDB" id="A0AAD7K3X9"/>
<dbReference type="InterPro" id="IPR020846">
    <property type="entry name" value="MFS_dom"/>
</dbReference>
<feature type="transmembrane region" description="Helical" evidence="6">
    <location>
        <begin position="176"/>
        <end position="199"/>
    </location>
</feature>
<dbReference type="EMBL" id="JARJLG010000012">
    <property type="protein sequence ID" value="KAJ7776587.1"/>
    <property type="molecule type" value="Genomic_DNA"/>
</dbReference>
<dbReference type="InterPro" id="IPR036259">
    <property type="entry name" value="MFS_trans_sf"/>
</dbReference>
<comment type="subcellular location">
    <subcellularLocation>
        <location evidence="1">Membrane</location>
        <topology evidence="1">Multi-pass membrane protein</topology>
    </subcellularLocation>
</comment>
<evidence type="ECO:0000313" key="9">
    <source>
        <dbReference type="Proteomes" id="UP001215280"/>
    </source>
</evidence>
<name>A0AAD7K3X9_9AGAR</name>
<dbReference type="GO" id="GO:0005886">
    <property type="term" value="C:plasma membrane"/>
    <property type="evidence" value="ECO:0007669"/>
    <property type="project" value="TreeGrafter"/>
</dbReference>
<evidence type="ECO:0000256" key="6">
    <source>
        <dbReference type="SAM" id="Phobius"/>
    </source>
</evidence>
<evidence type="ECO:0000256" key="2">
    <source>
        <dbReference type="ARBA" id="ARBA00022692"/>
    </source>
</evidence>
<dbReference type="PROSITE" id="PS50850">
    <property type="entry name" value="MFS"/>
    <property type="match status" value="1"/>
</dbReference>
<protein>
    <submittedName>
        <fullName evidence="8">Iron permease</fullName>
    </submittedName>
</protein>
<feature type="transmembrane region" description="Helical" evidence="6">
    <location>
        <begin position="260"/>
        <end position="288"/>
    </location>
</feature>
<evidence type="ECO:0000256" key="1">
    <source>
        <dbReference type="ARBA" id="ARBA00004141"/>
    </source>
</evidence>
<feature type="transmembrane region" description="Helical" evidence="6">
    <location>
        <begin position="327"/>
        <end position="344"/>
    </location>
</feature>
<evidence type="ECO:0000259" key="7">
    <source>
        <dbReference type="PROSITE" id="PS50850"/>
    </source>
</evidence>
<dbReference type="Gene3D" id="1.20.1720.10">
    <property type="entry name" value="Multidrug resistance protein D"/>
    <property type="match status" value="1"/>
</dbReference>
<keyword evidence="4 6" id="KW-0472">Membrane</keyword>
<feature type="transmembrane region" description="Helical" evidence="6">
    <location>
        <begin position="455"/>
        <end position="473"/>
    </location>
</feature>
<feature type="transmembrane region" description="Helical" evidence="6">
    <location>
        <begin position="295"/>
        <end position="315"/>
    </location>
</feature>